<comment type="caution">
    <text evidence="2">The sequence shown here is derived from an EMBL/GenBank/DDBJ whole genome shotgun (WGS) entry which is preliminary data.</text>
</comment>
<evidence type="ECO:0000256" key="1">
    <source>
        <dbReference type="SAM" id="MobiDB-lite"/>
    </source>
</evidence>
<dbReference type="AlphaFoldDB" id="A0AAE1KZ81"/>
<evidence type="ECO:0000313" key="3">
    <source>
        <dbReference type="Proteomes" id="UP001286313"/>
    </source>
</evidence>
<keyword evidence="3" id="KW-1185">Reference proteome</keyword>
<feature type="region of interest" description="Disordered" evidence="1">
    <location>
        <begin position="31"/>
        <end position="56"/>
    </location>
</feature>
<dbReference type="Proteomes" id="UP001286313">
    <property type="component" value="Unassembled WGS sequence"/>
</dbReference>
<evidence type="ECO:0000313" key="2">
    <source>
        <dbReference type="EMBL" id="KAK3889643.1"/>
    </source>
</evidence>
<reference evidence="2" key="1">
    <citation type="submission" date="2023-10" db="EMBL/GenBank/DDBJ databases">
        <title>Genome assemblies of two species of porcelain crab, Petrolisthes cinctipes and Petrolisthes manimaculis (Anomura: Porcellanidae).</title>
        <authorList>
            <person name="Angst P."/>
        </authorList>
    </citation>
    <scope>NUCLEOTIDE SEQUENCE</scope>
    <source>
        <strain evidence="2">PB745_01</strain>
        <tissue evidence="2">Gill</tissue>
    </source>
</reference>
<feature type="compositionally biased region" description="Polar residues" evidence="1">
    <location>
        <begin position="42"/>
        <end position="56"/>
    </location>
</feature>
<proteinExistence type="predicted"/>
<gene>
    <name evidence="2" type="ORF">Pcinc_006361</name>
</gene>
<organism evidence="2 3">
    <name type="scientific">Petrolisthes cinctipes</name>
    <name type="common">Flat porcelain crab</name>
    <dbReference type="NCBI Taxonomy" id="88211"/>
    <lineage>
        <taxon>Eukaryota</taxon>
        <taxon>Metazoa</taxon>
        <taxon>Ecdysozoa</taxon>
        <taxon>Arthropoda</taxon>
        <taxon>Crustacea</taxon>
        <taxon>Multicrustacea</taxon>
        <taxon>Malacostraca</taxon>
        <taxon>Eumalacostraca</taxon>
        <taxon>Eucarida</taxon>
        <taxon>Decapoda</taxon>
        <taxon>Pleocyemata</taxon>
        <taxon>Anomura</taxon>
        <taxon>Galatheoidea</taxon>
        <taxon>Porcellanidae</taxon>
        <taxon>Petrolisthes</taxon>
    </lineage>
</organism>
<protein>
    <submittedName>
        <fullName evidence="2">Uncharacterized protein</fullName>
    </submittedName>
</protein>
<accession>A0AAE1KZ81</accession>
<name>A0AAE1KZ81_PETCI</name>
<dbReference type="EMBL" id="JAWQEG010000468">
    <property type="protein sequence ID" value="KAK3889643.1"/>
    <property type="molecule type" value="Genomic_DNA"/>
</dbReference>
<sequence>MKRGIMEALAQQTSMDVSLAKRQLTNDTEAGAAAGCPGLDFTPSSDAPPTHTQTTNSLPTIWQDCSEQMMKELETAGQTWAVELRKLHEEETAALATIHDLHKNAQKMNICFHQQLDSLHNTVVDVVSYFKK</sequence>